<gene>
    <name evidence="1" type="ORF">LK07_24085</name>
</gene>
<reference evidence="1 2" key="1">
    <citation type="submission" date="2017-07" db="EMBL/GenBank/DDBJ databases">
        <title>Genome sequence of Streptomyces pluripotens MUSC 137T.</title>
        <authorList>
            <person name="Ser H.-L."/>
            <person name="Lee L.-H."/>
        </authorList>
    </citation>
    <scope>NUCLEOTIDE SEQUENCE [LARGE SCALE GENOMIC DNA]</scope>
    <source>
        <strain evidence="1 2">MUSC 137</strain>
    </source>
</reference>
<dbReference type="AlphaFoldDB" id="A0A221P2W9"/>
<dbReference type="KEGG" id="splu:LK06_022920"/>
<evidence type="ECO:0000313" key="1">
    <source>
        <dbReference type="EMBL" id="ASN26581.1"/>
    </source>
</evidence>
<dbReference type="Proteomes" id="UP000031501">
    <property type="component" value="Chromosome"/>
</dbReference>
<proteinExistence type="predicted"/>
<keyword evidence="2" id="KW-1185">Reference proteome</keyword>
<dbReference type="EMBL" id="CP022433">
    <property type="protein sequence ID" value="ASN26581.1"/>
    <property type="molecule type" value="Genomic_DNA"/>
</dbReference>
<protein>
    <submittedName>
        <fullName evidence="1">Uncharacterized protein</fullName>
    </submittedName>
</protein>
<name>A0A221P2W9_9ACTN</name>
<accession>A0A221P2W9</accession>
<organism evidence="1 2">
    <name type="scientific">Streptomyces pluripotens</name>
    <dbReference type="NCBI Taxonomy" id="1355015"/>
    <lineage>
        <taxon>Bacteria</taxon>
        <taxon>Bacillati</taxon>
        <taxon>Actinomycetota</taxon>
        <taxon>Actinomycetes</taxon>
        <taxon>Kitasatosporales</taxon>
        <taxon>Streptomycetaceae</taxon>
        <taxon>Streptomyces</taxon>
    </lineage>
</organism>
<sequence length="170" mass="17423">MLLADGFFGLALLRCESCAALGFLGSLLNSAVDVVQLVLRSLRRAAGVGEVLGSRGSGSFDEVGLRPGGREPGDDVAAVPLVPVSQCLSRPGASGRPIGQGLRSIREVGLELGQVVVAQQRKRIGRFRGGAEGHIGPEVLWIVPPSGPLRLGAKLGGSAVGPGCGRPTRQ</sequence>
<evidence type="ECO:0000313" key="2">
    <source>
        <dbReference type="Proteomes" id="UP000031501"/>
    </source>
</evidence>